<feature type="transmembrane region" description="Helical" evidence="2">
    <location>
        <begin position="98"/>
        <end position="114"/>
    </location>
</feature>
<evidence type="ECO:0008006" key="5">
    <source>
        <dbReference type="Google" id="ProtNLM"/>
    </source>
</evidence>
<proteinExistence type="predicted"/>
<gene>
    <name evidence="3" type="ORF">PROFUN_03075</name>
</gene>
<reference evidence="3 4" key="1">
    <citation type="journal article" date="2018" name="Genome Biol. Evol.">
        <title>Multiple Roots of Fruiting Body Formation in Amoebozoa.</title>
        <authorList>
            <person name="Hillmann F."/>
            <person name="Forbes G."/>
            <person name="Novohradska S."/>
            <person name="Ferling I."/>
            <person name="Riege K."/>
            <person name="Groth M."/>
            <person name="Westermann M."/>
            <person name="Marz M."/>
            <person name="Spaller T."/>
            <person name="Winckler T."/>
            <person name="Schaap P."/>
            <person name="Glockner G."/>
        </authorList>
    </citation>
    <scope>NUCLEOTIDE SEQUENCE [LARGE SCALE GENOMIC DNA]</scope>
    <source>
        <strain evidence="3 4">Jena</strain>
    </source>
</reference>
<dbReference type="Proteomes" id="UP000241769">
    <property type="component" value="Unassembled WGS sequence"/>
</dbReference>
<keyword evidence="4" id="KW-1185">Reference proteome</keyword>
<dbReference type="InParanoid" id="A0A2P6NQB0"/>
<keyword evidence="2" id="KW-1133">Transmembrane helix</keyword>
<sequence>MKLGKSPSSARADGSRSPDVSLNNIEIDDLERQIQAELDDDQLPSRPSNVARVEAEEPATQLTYSAYLDLKKKSFSVQIFCLLDFAISLYSLIFRKAWYTGLGVLIAVIGFWGARTYRRQFVTIYLLYILLDLFLEMIYVARWSEETLAVVLSVLIMGIRSVTGIFVFQFHKLMPLEGAKAFNSFTTTSNDIPMTAM</sequence>
<feature type="transmembrane region" description="Helical" evidence="2">
    <location>
        <begin position="121"/>
        <end position="141"/>
    </location>
</feature>
<evidence type="ECO:0000313" key="3">
    <source>
        <dbReference type="EMBL" id="PRP86088.1"/>
    </source>
</evidence>
<evidence type="ECO:0000313" key="4">
    <source>
        <dbReference type="Proteomes" id="UP000241769"/>
    </source>
</evidence>
<dbReference type="AlphaFoldDB" id="A0A2P6NQB0"/>
<feature type="region of interest" description="Disordered" evidence="1">
    <location>
        <begin position="1"/>
        <end position="21"/>
    </location>
</feature>
<evidence type="ECO:0000256" key="1">
    <source>
        <dbReference type="SAM" id="MobiDB-lite"/>
    </source>
</evidence>
<keyword evidence="2" id="KW-0472">Membrane</keyword>
<protein>
    <recommendedName>
        <fullName evidence="5">Transmembrane protein</fullName>
    </recommendedName>
</protein>
<feature type="transmembrane region" description="Helical" evidence="2">
    <location>
        <begin position="75"/>
        <end position="92"/>
    </location>
</feature>
<name>A0A2P6NQB0_9EUKA</name>
<accession>A0A2P6NQB0</accession>
<evidence type="ECO:0000256" key="2">
    <source>
        <dbReference type="SAM" id="Phobius"/>
    </source>
</evidence>
<organism evidence="3 4">
    <name type="scientific">Planoprotostelium fungivorum</name>
    <dbReference type="NCBI Taxonomy" id="1890364"/>
    <lineage>
        <taxon>Eukaryota</taxon>
        <taxon>Amoebozoa</taxon>
        <taxon>Evosea</taxon>
        <taxon>Variosea</taxon>
        <taxon>Cavosteliida</taxon>
        <taxon>Cavosteliaceae</taxon>
        <taxon>Planoprotostelium</taxon>
    </lineage>
</organism>
<keyword evidence="2" id="KW-0812">Transmembrane</keyword>
<comment type="caution">
    <text evidence="3">The sequence shown here is derived from an EMBL/GenBank/DDBJ whole genome shotgun (WGS) entry which is preliminary data.</text>
</comment>
<feature type="transmembrane region" description="Helical" evidence="2">
    <location>
        <begin position="147"/>
        <end position="168"/>
    </location>
</feature>
<dbReference type="EMBL" id="MDYQ01000035">
    <property type="protein sequence ID" value="PRP86088.1"/>
    <property type="molecule type" value="Genomic_DNA"/>
</dbReference>